<dbReference type="PIRSF" id="PIRSF038901">
    <property type="entry name" value="AQR_cwf11"/>
    <property type="match status" value="1"/>
</dbReference>
<dbReference type="SUPFAM" id="SSF52540">
    <property type="entry name" value="P-loop containing nucleoside triphosphate hydrolases"/>
    <property type="match status" value="1"/>
</dbReference>
<dbReference type="PANTHER" id="PTHR10887:SF5">
    <property type="entry name" value="RNA HELICASE AQUARIUS"/>
    <property type="match status" value="1"/>
</dbReference>
<comment type="function">
    <text evidence="2">Involved in mRNA splicing where it associates with cdc5 and the other cwf proteins as part of the spliceosome.</text>
</comment>
<evidence type="ECO:0000259" key="5">
    <source>
        <dbReference type="Pfam" id="PF13087"/>
    </source>
</evidence>
<dbReference type="Pfam" id="PF21144">
    <property type="entry name" value="Aquarius_N_3rd"/>
    <property type="match status" value="1"/>
</dbReference>
<organism evidence="9 10">
    <name type="scientific">Drechslerella stenobrocha 248</name>
    <dbReference type="NCBI Taxonomy" id="1043628"/>
    <lineage>
        <taxon>Eukaryota</taxon>
        <taxon>Fungi</taxon>
        <taxon>Dikarya</taxon>
        <taxon>Ascomycota</taxon>
        <taxon>Pezizomycotina</taxon>
        <taxon>Orbiliomycetes</taxon>
        <taxon>Orbiliales</taxon>
        <taxon>Orbiliaceae</taxon>
        <taxon>Drechslerella</taxon>
    </lineage>
</organism>
<evidence type="ECO:0000256" key="3">
    <source>
        <dbReference type="SAM" id="MobiDB-lite"/>
    </source>
</evidence>
<dbReference type="Pfam" id="PF13087">
    <property type="entry name" value="AAA_12"/>
    <property type="match status" value="1"/>
</dbReference>
<keyword evidence="1" id="KW-0378">Hydrolase</keyword>
<dbReference type="InterPro" id="IPR041677">
    <property type="entry name" value="DNA2/NAM7_AAA_11"/>
</dbReference>
<keyword evidence="2" id="KW-0507">mRNA processing</keyword>
<keyword evidence="1" id="KW-0067">ATP-binding</keyword>
<dbReference type="GO" id="GO:0003729">
    <property type="term" value="F:mRNA binding"/>
    <property type="evidence" value="ECO:0007669"/>
    <property type="project" value="TreeGrafter"/>
</dbReference>
<dbReference type="GO" id="GO:0005684">
    <property type="term" value="C:U2-type spliceosomal complex"/>
    <property type="evidence" value="ECO:0007669"/>
    <property type="project" value="UniProtKB-UniRule"/>
</dbReference>
<accession>W7HVV4</accession>
<evidence type="ECO:0000259" key="6">
    <source>
        <dbReference type="Pfam" id="PF16399"/>
    </source>
</evidence>
<feature type="domain" description="DNA2/NAM7 helicase-like C-terminal" evidence="5">
    <location>
        <begin position="1124"/>
        <end position="1279"/>
    </location>
</feature>
<evidence type="ECO:0000256" key="2">
    <source>
        <dbReference type="PIRNR" id="PIRNR038901"/>
    </source>
</evidence>
<dbReference type="GO" id="GO:0071013">
    <property type="term" value="C:catalytic step 2 spliceosome"/>
    <property type="evidence" value="ECO:0007669"/>
    <property type="project" value="TreeGrafter"/>
</dbReference>
<dbReference type="InterPro" id="IPR041679">
    <property type="entry name" value="DNA2/NAM7-like_C"/>
</dbReference>
<keyword evidence="1" id="KW-0547">Nucleotide-binding</keyword>
<name>W7HVV4_9PEZI</name>
<dbReference type="PANTHER" id="PTHR10887">
    <property type="entry name" value="DNA2/NAM7 HELICASE FAMILY"/>
    <property type="match status" value="1"/>
</dbReference>
<keyword evidence="2" id="KW-0539">Nucleus</keyword>
<feature type="domain" description="RNA helicase aquarius beta-barrel" evidence="7">
    <location>
        <begin position="518"/>
        <end position="674"/>
    </location>
</feature>
<comment type="subunit">
    <text evidence="2">Belongs to the 40S cdc5-associated complex (or cwf complex), a spliceosome sub-complex reminiscent of a late-stage spliceosome.</text>
</comment>
<dbReference type="InterPro" id="IPR045055">
    <property type="entry name" value="DNA2/NAM7-like"/>
</dbReference>
<dbReference type="GO" id="GO:0004386">
    <property type="term" value="F:helicase activity"/>
    <property type="evidence" value="ECO:0007669"/>
    <property type="project" value="InterPro"/>
</dbReference>
<feature type="domain" description="DNA2/NAM7 helicase helicase" evidence="4">
    <location>
        <begin position="817"/>
        <end position="1114"/>
    </location>
</feature>
<dbReference type="Pfam" id="PF13086">
    <property type="entry name" value="AAA_11"/>
    <property type="match status" value="1"/>
</dbReference>
<feature type="domain" description="RNA helicase aquarius N-terminal" evidence="6">
    <location>
        <begin position="28"/>
        <end position="434"/>
    </location>
</feature>
<dbReference type="EMBL" id="KI966444">
    <property type="protein sequence ID" value="EWC44192.1"/>
    <property type="molecule type" value="Genomic_DNA"/>
</dbReference>
<proteinExistence type="inferred from homology"/>
<dbReference type="Proteomes" id="UP000024837">
    <property type="component" value="Unassembled WGS sequence"/>
</dbReference>
<keyword evidence="10" id="KW-1185">Reference proteome</keyword>
<dbReference type="HOGENOM" id="CLU_001195_0_0_1"/>
<dbReference type="InterPro" id="IPR048966">
    <property type="entry name" value="Aquarius_b-barrel"/>
</dbReference>
<keyword evidence="1" id="KW-0347">Helicase</keyword>
<comment type="similarity">
    <text evidence="2">Belongs to the CWF11 family.</text>
</comment>
<keyword evidence="2" id="KW-0508">mRNA splicing</keyword>
<sequence length="1285" mass="146364">MSKQSGDSLYSEDYRPTFSDLKGGSIYSSIANANWLRRDGPASFSANTVKEIYKALEQESFALKSVLLLENLQYVERYLWPNYNEDSPDELVISLAMITAVKRRENIQFWGKLWLFWYPRLYLLSTNVTFRLALGLFETGLASFPSLFRRVLILLLSVNLPTAPKVHLLAFVTSAFQSLDSPFVRKECAPLVSIGIWQHFHSEIAIDTRLREKPQFKKAWRAATKKLALADQKLRARLNFERSWLYLIVLDFISVLFTDTHTPAVPTLYAEQMVEFLTDLLSQLPTRRYVHSLLEDLQILPCIRLSPLFALHRNRLFRDLVGLFEHFYYFQDGEEHSPDHHSIVPDLRHRNEIARLQKESLHVSKKKLMILGLANYASVSQRDDLTSHLSLLDDTELGQLAHRLGLRQSYPDGVPCPVDRKFTLCSIVETFIQRPTATDIVKSSHLLPTEGTLFDKMIAPDKFDKYYGSRPLAIPKLNLQYLSSTDFLWRMFSLCRAELFFEIQRDIQETIRKLKPSQHNGTVTFGGASKMAVRINRISILDVAPALVGETCPAFVRAELDLLFDNMTADVRREWDSLKPNDVVFLLSIHPREGSGGSTSYSRFEMAEKTCIRLLRCAEVVQNQTDNRQSAVQPQVNDRRKLHVRLDRAMYQVDTHGPAALQGVYESLNLVVRRRAAENNFRPLLASIQSLIQEPGDSIPGWFKDTFLGCGDPTEACFPKLEPLPKSVNFGDTFLDTSHLRETLNNKQLNISIPSTDLKSPFTLTLMDTSNTPSGTVLETSNESKLVYSVSSSKPTAREDSSNQKSHKERVIKYTEAQVEAVFSGTNPGLSLVVGPPGTGKTDVATQIICNLYHNFPNERTLLIAHSNQALNQLFSKIASRDIDERHLLRLGHGEDDIQPASGHIKYGRIEFLMERRQRLLEEVDRLALSINAPGAHGNSCETASYFYKVYIKPMWQKFQDLVSASSDIEILSTKFPFSDYFLITSEPLWPRGGTFSSALHTAESRFEQISKIFTELNDIMPFELLRSARDKTGYLLSTEARVIAMTSTYAAIKRDEIVRQGFRYDNIVMEEAAQITEIQTFIPLTLQKSTNTATQIKRIVLCGDHLQNSPVIQNTALRYFANLEQSLFARLVRLDVPTIKLDKQGRARPSIASLYSWRYPGLGNLDYFSQKEMFLHANAGFRHEFQFINVDDFQGRGEQEPSAHFLQNLGEAEYVVALFQYMRLLGYPADRISILSSYSGQRALIQDILNRRCSKNPLFGYPAHLTTIDRFQGEQNDCSFKTQP</sequence>
<dbReference type="Gene3D" id="3.40.50.300">
    <property type="entry name" value="P-loop containing nucleotide triphosphate hydrolases"/>
    <property type="match status" value="2"/>
</dbReference>
<dbReference type="OrthoDB" id="1879at2759"/>
<feature type="domain" description="RNA helicase aquarius insertion" evidence="8">
    <location>
        <begin position="726"/>
        <end position="781"/>
    </location>
</feature>
<evidence type="ECO:0000313" key="9">
    <source>
        <dbReference type="EMBL" id="EWC44192.1"/>
    </source>
</evidence>
<dbReference type="CDD" id="cd17935">
    <property type="entry name" value="EEXXQc_AQR"/>
    <property type="match status" value="1"/>
</dbReference>
<reference evidence="9 10" key="1">
    <citation type="submission" date="2013-05" db="EMBL/GenBank/DDBJ databases">
        <title>Drechslerella stenobrocha genome reveals carnivorous origination and mechanical trapping mechanism of predatory fungi.</title>
        <authorList>
            <person name="Liu X."/>
            <person name="Zhang W."/>
            <person name="Liu K."/>
        </authorList>
    </citation>
    <scope>NUCLEOTIDE SEQUENCE [LARGE SCALE GENOMIC DNA]</scope>
    <source>
        <strain evidence="9 10">248</strain>
    </source>
</reference>
<dbReference type="InterPro" id="IPR027417">
    <property type="entry name" value="P-loop_NTPase"/>
</dbReference>
<gene>
    <name evidence="9" type="ORF">DRE_06937</name>
</gene>
<dbReference type="GO" id="GO:0045292">
    <property type="term" value="P:mRNA cis splicing, via spliceosome"/>
    <property type="evidence" value="ECO:0007669"/>
    <property type="project" value="UniProtKB-UniRule"/>
</dbReference>
<evidence type="ECO:0000259" key="8">
    <source>
        <dbReference type="Pfam" id="PF21144"/>
    </source>
</evidence>
<dbReference type="InterPro" id="IPR026300">
    <property type="entry name" value="CWF11_fam"/>
</dbReference>
<dbReference type="InterPro" id="IPR048967">
    <property type="entry name" value="Aquarius_insert"/>
</dbReference>
<evidence type="ECO:0000259" key="4">
    <source>
        <dbReference type="Pfam" id="PF13086"/>
    </source>
</evidence>
<dbReference type="InterPro" id="IPR032174">
    <property type="entry name" value="Aquarius_N"/>
</dbReference>
<evidence type="ECO:0000256" key="1">
    <source>
        <dbReference type="ARBA" id="ARBA00022806"/>
    </source>
</evidence>
<feature type="region of interest" description="Disordered" evidence="3">
    <location>
        <begin position="789"/>
        <end position="808"/>
    </location>
</feature>
<evidence type="ECO:0000259" key="7">
    <source>
        <dbReference type="Pfam" id="PF21143"/>
    </source>
</evidence>
<dbReference type="InterPro" id="IPR047187">
    <property type="entry name" value="SF1_C_Upf1"/>
</dbReference>
<dbReference type="CDD" id="cd18808">
    <property type="entry name" value="SF1_C_Upf1"/>
    <property type="match status" value="1"/>
</dbReference>
<protein>
    <recommendedName>
        <fullName evidence="2">Pre-mRNA-splicing factor</fullName>
    </recommendedName>
</protein>
<evidence type="ECO:0000313" key="10">
    <source>
        <dbReference type="Proteomes" id="UP000024837"/>
    </source>
</evidence>
<comment type="subcellular location">
    <subcellularLocation>
        <location evidence="2">Nucleus</location>
    </subcellularLocation>
</comment>
<dbReference type="Pfam" id="PF21143">
    <property type="entry name" value="Aquarius_N_2nd"/>
    <property type="match status" value="1"/>
</dbReference>
<dbReference type="Pfam" id="PF16399">
    <property type="entry name" value="Aquarius_N_1st"/>
    <property type="match status" value="1"/>
</dbReference>